<dbReference type="EnsemblPlants" id="AET6Gv20041700.3">
    <property type="protein sequence ID" value="AET6Gv20041700.3"/>
    <property type="gene ID" value="AET6Gv20041700"/>
</dbReference>
<proteinExistence type="predicted"/>
<reference evidence="1" key="5">
    <citation type="journal article" date="2021" name="G3 (Bethesda)">
        <title>Aegilops tauschii genome assembly Aet v5.0 features greater sequence contiguity and improved annotation.</title>
        <authorList>
            <person name="Wang L."/>
            <person name="Zhu T."/>
            <person name="Rodriguez J.C."/>
            <person name="Deal K.R."/>
            <person name="Dubcovsky J."/>
            <person name="McGuire P.E."/>
            <person name="Lux T."/>
            <person name="Spannagl M."/>
            <person name="Mayer K.F.X."/>
            <person name="Baldrich P."/>
            <person name="Meyers B.C."/>
            <person name="Huo N."/>
            <person name="Gu Y.Q."/>
            <person name="Zhou H."/>
            <person name="Devos K.M."/>
            <person name="Bennetzen J.L."/>
            <person name="Unver T."/>
            <person name="Budak H."/>
            <person name="Gulick P.J."/>
            <person name="Galiba G."/>
            <person name="Kalapos B."/>
            <person name="Nelson D.R."/>
            <person name="Li P."/>
            <person name="You F.M."/>
            <person name="Luo M.C."/>
            <person name="Dvorak J."/>
        </authorList>
    </citation>
    <scope>NUCLEOTIDE SEQUENCE [LARGE SCALE GENOMIC DNA]</scope>
    <source>
        <strain evidence="1">cv. AL8/78</strain>
    </source>
</reference>
<reference evidence="1" key="3">
    <citation type="journal article" date="2017" name="Nature">
        <title>Genome sequence of the progenitor of the wheat D genome Aegilops tauschii.</title>
        <authorList>
            <person name="Luo M.C."/>
            <person name="Gu Y.Q."/>
            <person name="Puiu D."/>
            <person name="Wang H."/>
            <person name="Twardziok S.O."/>
            <person name="Deal K.R."/>
            <person name="Huo N."/>
            <person name="Zhu T."/>
            <person name="Wang L."/>
            <person name="Wang Y."/>
            <person name="McGuire P.E."/>
            <person name="Liu S."/>
            <person name="Long H."/>
            <person name="Ramasamy R.K."/>
            <person name="Rodriguez J.C."/>
            <person name="Van S.L."/>
            <person name="Yuan L."/>
            <person name="Wang Z."/>
            <person name="Xia Z."/>
            <person name="Xiao L."/>
            <person name="Anderson O.D."/>
            <person name="Ouyang S."/>
            <person name="Liang Y."/>
            <person name="Zimin A.V."/>
            <person name="Pertea G."/>
            <person name="Qi P."/>
            <person name="Bennetzen J.L."/>
            <person name="Dai X."/>
            <person name="Dawson M.W."/>
            <person name="Muller H.G."/>
            <person name="Kugler K."/>
            <person name="Rivarola-Duarte L."/>
            <person name="Spannagl M."/>
            <person name="Mayer K.F.X."/>
            <person name="Lu F.H."/>
            <person name="Bevan M.W."/>
            <person name="Leroy P."/>
            <person name="Li P."/>
            <person name="You F.M."/>
            <person name="Sun Q."/>
            <person name="Liu Z."/>
            <person name="Lyons E."/>
            <person name="Wicker T."/>
            <person name="Salzberg S.L."/>
            <person name="Devos K.M."/>
            <person name="Dvorak J."/>
        </authorList>
    </citation>
    <scope>NUCLEOTIDE SEQUENCE [LARGE SCALE GENOMIC DNA]</scope>
    <source>
        <strain evidence="1">cv. AL8/78</strain>
    </source>
</reference>
<accession>A0A453MQX9</accession>
<reference evidence="2" key="1">
    <citation type="journal article" date="2014" name="Science">
        <title>Ancient hybridizations among the ancestral genomes of bread wheat.</title>
        <authorList>
            <consortium name="International Wheat Genome Sequencing Consortium,"/>
            <person name="Marcussen T."/>
            <person name="Sandve S.R."/>
            <person name="Heier L."/>
            <person name="Spannagl M."/>
            <person name="Pfeifer M."/>
            <person name="Jakobsen K.S."/>
            <person name="Wulff B.B."/>
            <person name="Steuernagel B."/>
            <person name="Mayer K.F."/>
            <person name="Olsen O.A."/>
        </authorList>
    </citation>
    <scope>NUCLEOTIDE SEQUENCE [LARGE SCALE GENOMIC DNA]</scope>
    <source>
        <strain evidence="2">cv. AL8/78</strain>
    </source>
</reference>
<organism evidence="1 2">
    <name type="scientific">Aegilops tauschii subsp. strangulata</name>
    <name type="common">Goatgrass</name>
    <dbReference type="NCBI Taxonomy" id="200361"/>
    <lineage>
        <taxon>Eukaryota</taxon>
        <taxon>Viridiplantae</taxon>
        <taxon>Streptophyta</taxon>
        <taxon>Embryophyta</taxon>
        <taxon>Tracheophyta</taxon>
        <taxon>Spermatophyta</taxon>
        <taxon>Magnoliopsida</taxon>
        <taxon>Liliopsida</taxon>
        <taxon>Poales</taxon>
        <taxon>Poaceae</taxon>
        <taxon>BOP clade</taxon>
        <taxon>Pooideae</taxon>
        <taxon>Triticodae</taxon>
        <taxon>Triticeae</taxon>
        <taxon>Triticinae</taxon>
        <taxon>Aegilops</taxon>
    </lineage>
</organism>
<protein>
    <submittedName>
        <fullName evidence="1">Uncharacterized protein</fullName>
    </submittedName>
</protein>
<keyword evidence="2" id="KW-1185">Reference proteome</keyword>
<dbReference type="Gramene" id="AET6Gv20041700.3">
    <property type="protein sequence ID" value="AET6Gv20041700.3"/>
    <property type="gene ID" value="AET6Gv20041700"/>
</dbReference>
<reference evidence="1" key="4">
    <citation type="submission" date="2019-03" db="UniProtKB">
        <authorList>
            <consortium name="EnsemblPlants"/>
        </authorList>
    </citation>
    <scope>IDENTIFICATION</scope>
</reference>
<dbReference type="Proteomes" id="UP000015105">
    <property type="component" value="Chromosome 6D"/>
</dbReference>
<reference evidence="2" key="2">
    <citation type="journal article" date="2017" name="Nat. Plants">
        <title>The Aegilops tauschii genome reveals multiple impacts of transposons.</title>
        <authorList>
            <person name="Zhao G."/>
            <person name="Zou C."/>
            <person name="Li K."/>
            <person name="Wang K."/>
            <person name="Li T."/>
            <person name="Gao L."/>
            <person name="Zhang X."/>
            <person name="Wang H."/>
            <person name="Yang Z."/>
            <person name="Liu X."/>
            <person name="Jiang W."/>
            <person name="Mao L."/>
            <person name="Kong X."/>
            <person name="Jiao Y."/>
            <person name="Jia J."/>
        </authorList>
    </citation>
    <scope>NUCLEOTIDE SEQUENCE [LARGE SCALE GENOMIC DNA]</scope>
    <source>
        <strain evidence="2">cv. AL8/78</strain>
    </source>
</reference>
<name>A0A453MQX9_AEGTS</name>
<dbReference type="AlphaFoldDB" id="A0A453MQX9"/>
<evidence type="ECO:0000313" key="2">
    <source>
        <dbReference type="Proteomes" id="UP000015105"/>
    </source>
</evidence>
<sequence>MWSRMVCFGSTCPATLQLSALGSLPGIYIKGISSRPPFFYHLHRVTRPARKEWGGALRLLARSGTKVLYLGKDEIKTLANWMVGILSPCLYQVRTQSFASISRLLGD</sequence>
<evidence type="ECO:0000313" key="1">
    <source>
        <dbReference type="EnsemblPlants" id="AET6Gv20041700.3"/>
    </source>
</evidence>